<evidence type="ECO:0000313" key="2">
    <source>
        <dbReference type="WBParaSite" id="Gr19_v10_g11490.t1"/>
    </source>
</evidence>
<dbReference type="AlphaFoldDB" id="A0A914GWV2"/>
<evidence type="ECO:0000313" key="1">
    <source>
        <dbReference type="Proteomes" id="UP000887572"/>
    </source>
</evidence>
<sequence length="375" mass="43004">MAAVKIGTYLNIRANNGPAATEAIEPKQNNDVDVNNNNGGQQQIIFVCDDVLFEVFEFCGPFVLGLKVALISDRFDRLVDAHFNSKEWSLGRLEICRAIKGNGAEIVKCIGSKVERRLPIPQEPLPNNVIGFERITISYIDQSVIEFIELIRPLFDSNGTNLWIGTANNQKRSWQIIWQQIWPLINDNICGLDLFDFYSSIFERLRHFSPSILRDCPKLRMIEFLNLPEFPPGDSAGASSGQALAKWLHTPRGDGLPKVLRCFFRSRRMKGLKLEFASSTDPVNFIVCRFNRWASVGIVPFELTNNLTGERLELRRHNEDFWLLVRCPIERDVKKWAEWENEAVEWNWCPWNCISITFNNSYIGDEMFDANEGPS</sequence>
<protein>
    <submittedName>
        <fullName evidence="2">Uncharacterized protein</fullName>
    </submittedName>
</protein>
<reference evidence="2" key="1">
    <citation type="submission" date="2022-11" db="UniProtKB">
        <authorList>
            <consortium name="WormBaseParasite"/>
        </authorList>
    </citation>
    <scope>IDENTIFICATION</scope>
</reference>
<organism evidence="1 2">
    <name type="scientific">Globodera rostochiensis</name>
    <name type="common">Golden nematode worm</name>
    <name type="synonym">Heterodera rostochiensis</name>
    <dbReference type="NCBI Taxonomy" id="31243"/>
    <lineage>
        <taxon>Eukaryota</taxon>
        <taxon>Metazoa</taxon>
        <taxon>Ecdysozoa</taxon>
        <taxon>Nematoda</taxon>
        <taxon>Chromadorea</taxon>
        <taxon>Rhabditida</taxon>
        <taxon>Tylenchina</taxon>
        <taxon>Tylenchomorpha</taxon>
        <taxon>Tylenchoidea</taxon>
        <taxon>Heteroderidae</taxon>
        <taxon>Heteroderinae</taxon>
        <taxon>Globodera</taxon>
    </lineage>
</organism>
<keyword evidence="1" id="KW-1185">Reference proteome</keyword>
<dbReference type="WBParaSite" id="Gr19_v10_g11490.t1">
    <property type="protein sequence ID" value="Gr19_v10_g11490.t1"/>
    <property type="gene ID" value="Gr19_v10_g11490"/>
</dbReference>
<proteinExistence type="predicted"/>
<name>A0A914GWV2_GLORO</name>
<accession>A0A914GWV2</accession>
<dbReference type="Proteomes" id="UP000887572">
    <property type="component" value="Unplaced"/>
</dbReference>